<evidence type="ECO:0000313" key="1">
    <source>
        <dbReference type="EMBL" id="RIE10340.1"/>
    </source>
</evidence>
<dbReference type="EMBL" id="QXIU01000147">
    <property type="protein sequence ID" value="RIE10340.1"/>
    <property type="molecule type" value="Genomic_DNA"/>
</dbReference>
<dbReference type="RefSeq" id="WP_119087728.1">
    <property type="nucleotide sequence ID" value="NZ_QXIU01000147.1"/>
</dbReference>
<reference evidence="1 2" key="1">
    <citation type="submission" date="2018-09" db="EMBL/GenBank/DDBJ databases">
        <title>Discovery and Ecogenomic Context for Candidatus Cryosericales, a Global Caldiserica Order Active in Thawing Permafrost.</title>
        <authorList>
            <person name="Martinez M.A."/>
            <person name="Woodcroft B.J."/>
            <person name="Ignacio Espinoza J.C."/>
            <person name="Zayed A."/>
            <person name="Singleton C.M."/>
            <person name="Boyd J."/>
            <person name="Li Y.-F."/>
            <person name="Purvine S."/>
            <person name="Maughan H."/>
            <person name="Hodgkins S.B."/>
            <person name="Anderson D."/>
            <person name="Sederholm M."/>
            <person name="Temperton B."/>
            <person name="Saleska S.R."/>
            <person name="Tyson G.W."/>
            <person name="Rich V.I."/>
        </authorList>
    </citation>
    <scope>NUCLEOTIDE SEQUENCE [LARGE SCALE GENOMIC DNA]</scope>
    <source>
        <strain evidence="1 2">SMC5</strain>
    </source>
</reference>
<accession>A0A398D733</accession>
<dbReference type="Proteomes" id="UP000266489">
    <property type="component" value="Unassembled WGS sequence"/>
</dbReference>
<organism evidence="1 2">
    <name type="scientific">Candidatus Cryosericum odellii</name>
    <dbReference type="NCBI Taxonomy" id="2290917"/>
    <lineage>
        <taxon>Bacteria</taxon>
        <taxon>Pseudomonadati</taxon>
        <taxon>Caldisericota/Cryosericota group</taxon>
        <taxon>Candidatus Cryosericota</taxon>
        <taxon>Candidatus Cryosericia</taxon>
        <taxon>Candidatus Cryosericales</taxon>
        <taxon>Candidatus Cryosericaceae</taxon>
        <taxon>Candidatus Cryosericum</taxon>
    </lineage>
</organism>
<comment type="caution">
    <text evidence="1">The sequence shown here is derived from an EMBL/GenBank/DDBJ whole genome shotgun (WGS) entry which is preliminary data.</text>
</comment>
<proteinExistence type="predicted"/>
<sequence>MIHARKIAGIVVVLMLLLGIGGCRPPSLLSGPVTSKDDAIARVTALPDVMAWIKLVQTRSPANRIVIDVDSEDATIYTVHAYELVQDELGGHTATFGWYEVTRANGVVRSVMP</sequence>
<evidence type="ECO:0000313" key="2">
    <source>
        <dbReference type="Proteomes" id="UP000266489"/>
    </source>
</evidence>
<gene>
    <name evidence="1" type="ORF">SMC5_06105</name>
</gene>
<dbReference type="OrthoDB" id="574706at2"/>
<protein>
    <submittedName>
        <fullName evidence="1">Uncharacterized protein</fullName>
    </submittedName>
</protein>
<dbReference type="AlphaFoldDB" id="A0A398D733"/>
<name>A0A398D733_9BACT</name>
<dbReference type="PROSITE" id="PS51257">
    <property type="entry name" value="PROKAR_LIPOPROTEIN"/>
    <property type="match status" value="1"/>
</dbReference>